<comment type="caution">
    <text evidence="1">The sequence shown here is derived from an EMBL/GenBank/DDBJ whole genome shotgun (WGS) entry which is preliminary data.</text>
</comment>
<organism evidence="1 2">
    <name type="scientific">Candidatus Acididesulfobacter diazotrophicus</name>
    <dbReference type="NCBI Taxonomy" id="2597226"/>
    <lineage>
        <taxon>Bacteria</taxon>
        <taxon>Deltaproteobacteria</taxon>
        <taxon>Candidatus Acidulodesulfobacterales</taxon>
        <taxon>Candidatus Acididesulfobacter</taxon>
    </lineage>
</organism>
<name>A0A519BNU8_9DELT</name>
<protein>
    <submittedName>
        <fullName evidence="1">Uncharacterized protein</fullName>
    </submittedName>
</protein>
<sequence length="61" mass="6874">MEENVVLCAVCAWRGMCSKKYSVSGIEIFNCPDFVRDISLTVSGFDELFSLVFEKNGFKVN</sequence>
<proteinExistence type="predicted"/>
<dbReference type="AlphaFoldDB" id="A0A519BNU8"/>
<evidence type="ECO:0000313" key="2">
    <source>
        <dbReference type="Proteomes" id="UP000319296"/>
    </source>
</evidence>
<gene>
    <name evidence="1" type="ORF">EVG15_03780</name>
</gene>
<evidence type="ECO:0000313" key="1">
    <source>
        <dbReference type="EMBL" id="RZD18940.1"/>
    </source>
</evidence>
<dbReference type="EMBL" id="SGBB01000004">
    <property type="protein sequence ID" value="RZD18940.1"/>
    <property type="molecule type" value="Genomic_DNA"/>
</dbReference>
<dbReference type="Proteomes" id="UP000319296">
    <property type="component" value="Unassembled WGS sequence"/>
</dbReference>
<reference evidence="1 2" key="1">
    <citation type="journal article" date="2019" name="ISME J.">
        <title>Insights into ecological role of a new deltaproteobacterial order Candidatus Acidulodesulfobacterales by metagenomics and metatranscriptomics.</title>
        <authorList>
            <person name="Tan S."/>
            <person name="Liu J."/>
            <person name="Fang Y."/>
            <person name="Hedlund B.P."/>
            <person name="Lian Z.H."/>
            <person name="Huang L.Y."/>
            <person name="Li J.T."/>
            <person name="Huang L.N."/>
            <person name="Li W.J."/>
            <person name="Jiang H.C."/>
            <person name="Dong H.L."/>
            <person name="Shu W.S."/>
        </authorList>
    </citation>
    <scope>NUCLEOTIDE SEQUENCE [LARGE SCALE GENOMIC DNA]</scope>
    <source>
        <strain evidence="1">AP1</strain>
    </source>
</reference>
<accession>A0A519BNU8</accession>